<evidence type="ECO:0000313" key="5">
    <source>
        <dbReference type="EMBL" id="NBC69357.1"/>
    </source>
</evidence>
<dbReference type="OrthoDB" id="146133at2"/>
<gene>
    <name evidence="5" type="ORF">GT003_10175</name>
</gene>
<dbReference type="EMBL" id="JAAAMU010000004">
    <property type="protein sequence ID" value="NBC69357.1"/>
    <property type="molecule type" value="Genomic_DNA"/>
</dbReference>
<dbReference type="PANTHER" id="PTHR43464">
    <property type="entry name" value="METHYLTRANSFERASE"/>
    <property type="match status" value="1"/>
</dbReference>
<proteinExistence type="predicted"/>
<dbReference type="RefSeq" id="WP_161697085.1">
    <property type="nucleotide sequence ID" value="NZ_JAAAMU010000004.1"/>
</dbReference>
<dbReference type="Proteomes" id="UP000558113">
    <property type="component" value="Unassembled WGS sequence"/>
</dbReference>
<keyword evidence="2 5" id="KW-0808">Transferase</keyword>
<dbReference type="AlphaFoldDB" id="A0A7X4YN30"/>
<accession>A0A7X4YN30</accession>
<evidence type="ECO:0000256" key="3">
    <source>
        <dbReference type="ARBA" id="ARBA00022691"/>
    </source>
</evidence>
<name>A0A7X4YN30_9BACL</name>
<dbReference type="PANTHER" id="PTHR43464:SF19">
    <property type="entry name" value="UBIQUINONE BIOSYNTHESIS O-METHYLTRANSFERASE, MITOCHONDRIAL"/>
    <property type="match status" value="1"/>
</dbReference>
<dbReference type="Gene3D" id="3.40.50.150">
    <property type="entry name" value="Vaccinia Virus protein VP39"/>
    <property type="match status" value="1"/>
</dbReference>
<dbReference type="SUPFAM" id="SSF53335">
    <property type="entry name" value="S-adenosyl-L-methionine-dependent methyltransferases"/>
    <property type="match status" value="1"/>
</dbReference>
<dbReference type="InterPro" id="IPR029063">
    <property type="entry name" value="SAM-dependent_MTases_sf"/>
</dbReference>
<dbReference type="Pfam" id="PF08241">
    <property type="entry name" value="Methyltransf_11"/>
    <property type="match status" value="1"/>
</dbReference>
<feature type="domain" description="Methyltransferase type 11" evidence="4">
    <location>
        <begin position="29"/>
        <end position="121"/>
    </location>
</feature>
<keyword evidence="3" id="KW-0949">S-adenosyl-L-methionine</keyword>
<sequence>MLTLTTELFFQKENDCFLRDHLTTASTVLDIGCGNGAYLAAIKLHYPHLSCTGLEMNQRIYQYASLQSTAGLSFIHSDYRDLPNWDITFDVVIARLVIMHLPDLEHFLAWLRRITHGSSTIIILDYDDDASAGLQDARLPLFESLFQASRKNLLDRFAVPLPARLMNAIANDGNSRIEPQSYRLVADNPEIKTIMHRYMETVIRTLQNCRLQQEQKKELDEWLIDETLSYGVSMFGCIVQRNV</sequence>
<dbReference type="InterPro" id="IPR013216">
    <property type="entry name" value="Methyltransf_11"/>
</dbReference>
<evidence type="ECO:0000256" key="2">
    <source>
        <dbReference type="ARBA" id="ARBA00022679"/>
    </source>
</evidence>
<organism evidence="5 6">
    <name type="scientific">Paenibacillus sacheonensis</name>
    <dbReference type="NCBI Taxonomy" id="742054"/>
    <lineage>
        <taxon>Bacteria</taxon>
        <taxon>Bacillati</taxon>
        <taxon>Bacillota</taxon>
        <taxon>Bacilli</taxon>
        <taxon>Bacillales</taxon>
        <taxon>Paenibacillaceae</taxon>
        <taxon>Paenibacillus</taxon>
    </lineage>
</organism>
<keyword evidence="1 5" id="KW-0489">Methyltransferase</keyword>
<evidence type="ECO:0000313" key="6">
    <source>
        <dbReference type="Proteomes" id="UP000558113"/>
    </source>
</evidence>
<protein>
    <submittedName>
        <fullName evidence="5">Methyltransferase domain-containing protein</fullName>
    </submittedName>
</protein>
<dbReference type="CDD" id="cd02440">
    <property type="entry name" value="AdoMet_MTases"/>
    <property type="match status" value="1"/>
</dbReference>
<dbReference type="GO" id="GO:0032259">
    <property type="term" value="P:methylation"/>
    <property type="evidence" value="ECO:0007669"/>
    <property type="project" value="UniProtKB-KW"/>
</dbReference>
<evidence type="ECO:0000259" key="4">
    <source>
        <dbReference type="Pfam" id="PF08241"/>
    </source>
</evidence>
<dbReference type="GO" id="GO:0008757">
    <property type="term" value="F:S-adenosylmethionine-dependent methyltransferase activity"/>
    <property type="evidence" value="ECO:0007669"/>
    <property type="project" value="InterPro"/>
</dbReference>
<reference evidence="5 6" key="1">
    <citation type="submission" date="2020-01" db="EMBL/GenBank/DDBJ databases">
        <title>Paenibacillus soybeanensis sp. nov. isolated from the nodules of soybean (Glycine max(L.) Merr).</title>
        <authorList>
            <person name="Wang H."/>
        </authorList>
    </citation>
    <scope>NUCLEOTIDE SEQUENCE [LARGE SCALE GENOMIC DNA]</scope>
    <source>
        <strain evidence="5 6">DSM 23054</strain>
    </source>
</reference>
<comment type="caution">
    <text evidence="5">The sequence shown here is derived from an EMBL/GenBank/DDBJ whole genome shotgun (WGS) entry which is preliminary data.</text>
</comment>
<keyword evidence="6" id="KW-1185">Reference proteome</keyword>
<evidence type="ECO:0000256" key="1">
    <source>
        <dbReference type="ARBA" id="ARBA00022603"/>
    </source>
</evidence>